<sequence>MIITGIAASPGTAEGRIRVITSLDDFGRFGAGEILVCRTTSPAWTPLLSRAAAVITEVGSRLAHAAIVARELGIPAVVGADRAMSILRDGQRARVDGTAGTIMIMEAAAR</sequence>
<gene>
    <name evidence="2" type="ORF">BKA15_006999</name>
</gene>
<keyword evidence="2" id="KW-0670">Pyruvate</keyword>
<dbReference type="InterPro" id="IPR051549">
    <property type="entry name" value="PEP_Utilizing_Enz"/>
</dbReference>
<keyword evidence="2" id="KW-0418">Kinase</keyword>
<organism evidence="2 3">
    <name type="scientific">Microlunatus parietis</name>
    <dbReference type="NCBI Taxonomy" id="682979"/>
    <lineage>
        <taxon>Bacteria</taxon>
        <taxon>Bacillati</taxon>
        <taxon>Actinomycetota</taxon>
        <taxon>Actinomycetes</taxon>
        <taxon>Propionibacteriales</taxon>
        <taxon>Propionibacteriaceae</taxon>
        <taxon>Microlunatus</taxon>
    </lineage>
</organism>
<dbReference type="EMBL" id="JACCBU010000001">
    <property type="protein sequence ID" value="NYE75670.1"/>
    <property type="molecule type" value="Genomic_DNA"/>
</dbReference>
<proteinExistence type="predicted"/>
<dbReference type="AlphaFoldDB" id="A0A7Y9IF70"/>
<dbReference type="GO" id="GO:0016301">
    <property type="term" value="F:kinase activity"/>
    <property type="evidence" value="ECO:0007669"/>
    <property type="project" value="UniProtKB-KW"/>
</dbReference>
<protein>
    <submittedName>
        <fullName evidence="2">Phosphoenolpyruvate synthase/pyruvate phosphate dikinase</fullName>
    </submittedName>
</protein>
<name>A0A7Y9IF70_9ACTN</name>
<dbReference type="Gene3D" id="3.50.30.10">
    <property type="entry name" value="Phosphohistidine domain"/>
    <property type="match status" value="1"/>
</dbReference>
<accession>A0A7Y9IF70</accession>
<dbReference type="Proteomes" id="UP000569914">
    <property type="component" value="Unassembled WGS sequence"/>
</dbReference>
<evidence type="ECO:0000313" key="3">
    <source>
        <dbReference type="Proteomes" id="UP000569914"/>
    </source>
</evidence>
<keyword evidence="3" id="KW-1185">Reference proteome</keyword>
<dbReference type="RefSeq" id="WP_179758141.1">
    <property type="nucleotide sequence ID" value="NZ_JACCBU010000001.1"/>
</dbReference>
<reference evidence="2 3" key="1">
    <citation type="submission" date="2020-07" db="EMBL/GenBank/DDBJ databases">
        <title>Sequencing the genomes of 1000 actinobacteria strains.</title>
        <authorList>
            <person name="Klenk H.-P."/>
        </authorList>
    </citation>
    <scope>NUCLEOTIDE SEQUENCE [LARGE SCALE GENOMIC DNA]</scope>
    <source>
        <strain evidence="2 3">DSM 22083</strain>
    </source>
</reference>
<keyword evidence="2" id="KW-0808">Transferase</keyword>
<dbReference type="InterPro" id="IPR008279">
    <property type="entry name" value="PEP-util_enz_mobile_dom"/>
</dbReference>
<dbReference type="InterPro" id="IPR036637">
    <property type="entry name" value="Phosphohistidine_dom_sf"/>
</dbReference>
<evidence type="ECO:0000259" key="1">
    <source>
        <dbReference type="Pfam" id="PF00391"/>
    </source>
</evidence>
<comment type="caution">
    <text evidence="2">The sequence shown here is derived from an EMBL/GenBank/DDBJ whole genome shotgun (WGS) entry which is preliminary data.</text>
</comment>
<dbReference type="PANTHER" id="PTHR43615">
    <property type="entry name" value="PHOSPHOENOLPYRUVATE SYNTHASE-RELATED"/>
    <property type="match status" value="1"/>
</dbReference>
<dbReference type="PANTHER" id="PTHR43615:SF1">
    <property type="entry name" value="PPDK_N DOMAIN-CONTAINING PROTEIN"/>
    <property type="match status" value="1"/>
</dbReference>
<feature type="domain" description="PEP-utilising enzyme mobile" evidence="1">
    <location>
        <begin position="31"/>
        <end position="100"/>
    </location>
</feature>
<dbReference type="SUPFAM" id="SSF52009">
    <property type="entry name" value="Phosphohistidine domain"/>
    <property type="match status" value="1"/>
</dbReference>
<evidence type="ECO:0000313" key="2">
    <source>
        <dbReference type="EMBL" id="NYE75670.1"/>
    </source>
</evidence>
<dbReference type="Pfam" id="PF00391">
    <property type="entry name" value="PEP-utilizers"/>
    <property type="match status" value="1"/>
</dbReference>